<evidence type="ECO:0000313" key="3">
    <source>
        <dbReference type="Proteomes" id="UP000509638"/>
    </source>
</evidence>
<dbReference type="Gene3D" id="3.30.920.30">
    <property type="entry name" value="Hypothetical protein"/>
    <property type="match status" value="1"/>
</dbReference>
<name>A0A7D5EWA8_9MICO</name>
<protein>
    <submittedName>
        <fullName evidence="2">Type II toxin-antitoxin system HicA family toxin</fullName>
    </submittedName>
</protein>
<evidence type="ECO:0000256" key="1">
    <source>
        <dbReference type="SAM" id="MobiDB-lite"/>
    </source>
</evidence>
<reference evidence="2 3" key="1">
    <citation type="submission" date="2020-06" db="EMBL/GenBank/DDBJ databases">
        <authorList>
            <person name="Jo H."/>
        </authorList>
    </citation>
    <scope>NUCLEOTIDE SEQUENCE [LARGE SCALE GENOMIC DNA]</scope>
    <source>
        <strain evidence="2 3">I46</strain>
    </source>
</reference>
<evidence type="ECO:0000313" key="2">
    <source>
        <dbReference type="EMBL" id="QLD10448.1"/>
    </source>
</evidence>
<dbReference type="AlphaFoldDB" id="A0A7D5EWA8"/>
<dbReference type="RefSeq" id="WP_178009555.1">
    <property type="nucleotide sequence ID" value="NZ_CP058316.1"/>
</dbReference>
<proteinExistence type="predicted"/>
<gene>
    <name evidence="2" type="ORF">HW566_00785</name>
</gene>
<accession>A0A7D5EWA8</accession>
<organism evidence="2 3">
    <name type="scientific">Microbacterium oleivorans</name>
    <dbReference type="NCBI Taxonomy" id="273677"/>
    <lineage>
        <taxon>Bacteria</taxon>
        <taxon>Bacillati</taxon>
        <taxon>Actinomycetota</taxon>
        <taxon>Actinomycetes</taxon>
        <taxon>Micrococcales</taxon>
        <taxon>Microbacteriaceae</taxon>
        <taxon>Microbacterium</taxon>
    </lineage>
</organism>
<sequence length="178" mass="19161">MTSARPTPNQIAARVAPLTAASAAPRNTSAGRRLSGKAAAQIQELAVDQAINEPHSTERTHQHNGTLYVRGDLGIIVPDDDPAVVVALLRIDPDAAPAPRARRSTVGPAHRAPESSTELERMLRGHGFEISAGRGGHHKATHREHPGVTIIIPHTPSDHRSYPNLLAEIRRRTGLDIR</sequence>
<dbReference type="InterPro" id="IPR038570">
    <property type="entry name" value="HicA_sf"/>
</dbReference>
<feature type="region of interest" description="Disordered" evidence="1">
    <location>
        <begin position="97"/>
        <end position="119"/>
    </location>
</feature>
<dbReference type="EMBL" id="CP058316">
    <property type="protein sequence ID" value="QLD10448.1"/>
    <property type="molecule type" value="Genomic_DNA"/>
</dbReference>
<dbReference type="SUPFAM" id="SSF54786">
    <property type="entry name" value="YcfA/nrd intein domain"/>
    <property type="match status" value="1"/>
</dbReference>
<dbReference type="Proteomes" id="UP000509638">
    <property type="component" value="Chromosome"/>
</dbReference>